<feature type="compositionally biased region" description="Polar residues" evidence="1">
    <location>
        <begin position="1"/>
        <end position="16"/>
    </location>
</feature>
<sequence length="95" mass="11143">MLNPHTTAKNQRTSKFLGNRRRRIQNHTKTLLVLPDLPQVSEKEKKSDIYCKQFREGFYQVRFKCNQTGRTAIGYGADVTLAMINMDKNFTEKYL</sequence>
<comment type="caution">
    <text evidence="2">The sequence shown here is derived from an EMBL/GenBank/DDBJ whole genome shotgun (WGS) entry which is preliminary data.</text>
</comment>
<reference evidence="2 3" key="1">
    <citation type="submission" date="2024-06" db="EMBL/GenBank/DDBJ databases">
        <authorList>
            <person name="Kaempfer P."/>
            <person name="Viver T."/>
        </authorList>
    </citation>
    <scope>NUCLEOTIDE SEQUENCE [LARGE SCALE GENOMIC DNA]</scope>
    <source>
        <strain evidence="2 3">ST-37</strain>
    </source>
</reference>
<organism evidence="2 3">
    <name type="scientific">Chryseobacterium terrae</name>
    <dbReference type="NCBI Taxonomy" id="3163299"/>
    <lineage>
        <taxon>Bacteria</taxon>
        <taxon>Pseudomonadati</taxon>
        <taxon>Bacteroidota</taxon>
        <taxon>Flavobacteriia</taxon>
        <taxon>Flavobacteriales</taxon>
        <taxon>Weeksellaceae</taxon>
        <taxon>Chryseobacterium group</taxon>
        <taxon>Chryseobacterium</taxon>
    </lineage>
</organism>
<dbReference type="EMBL" id="JBELPY010000009">
    <property type="protein sequence ID" value="MFL9834982.1"/>
    <property type="molecule type" value="Genomic_DNA"/>
</dbReference>
<gene>
    <name evidence="2" type="ORF">ABS765_13210</name>
</gene>
<evidence type="ECO:0000313" key="2">
    <source>
        <dbReference type="EMBL" id="MFL9834982.1"/>
    </source>
</evidence>
<accession>A0ABW8Y636</accession>
<keyword evidence="3" id="KW-1185">Reference proteome</keyword>
<feature type="region of interest" description="Disordered" evidence="1">
    <location>
        <begin position="1"/>
        <end position="21"/>
    </location>
</feature>
<dbReference type="RefSeq" id="WP_408091286.1">
    <property type="nucleotide sequence ID" value="NZ_JBELPY010000009.1"/>
</dbReference>
<evidence type="ECO:0008006" key="4">
    <source>
        <dbReference type="Google" id="ProtNLM"/>
    </source>
</evidence>
<evidence type="ECO:0000313" key="3">
    <source>
        <dbReference type="Proteomes" id="UP001629058"/>
    </source>
</evidence>
<name>A0ABW8Y636_9FLAO</name>
<proteinExistence type="predicted"/>
<dbReference type="Proteomes" id="UP001629058">
    <property type="component" value="Unassembled WGS sequence"/>
</dbReference>
<evidence type="ECO:0000256" key="1">
    <source>
        <dbReference type="SAM" id="MobiDB-lite"/>
    </source>
</evidence>
<protein>
    <recommendedName>
        <fullName evidence="4">Transposase</fullName>
    </recommendedName>
</protein>